<protein>
    <submittedName>
        <fullName evidence="1">Uncharacterized protein</fullName>
    </submittedName>
</protein>
<name>A0A4Q4KNC2_9FLAO</name>
<sequence>MKTAFILLFIMVSRIGNSQEGNSYIEYHKKCRKAEQLFLKDITDQCFELYNQIFDLNDSQNPQK</sequence>
<reference evidence="1 2" key="1">
    <citation type="submission" date="2019-02" db="EMBL/GenBank/DDBJ databases">
        <title>Genome sequence of the sea-ice species Brumimicrobium glaciale.</title>
        <authorList>
            <person name="Bowman J.P."/>
        </authorList>
    </citation>
    <scope>NUCLEOTIDE SEQUENCE [LARGE SCALE GENOMIC DNA]</scope>
    <source>
        <strain evidence="1 2">IC156</strain>
    </source>
</reference>
<organism evidence="1 2">
    <name type="scientific">Brumimicrobium glaciale</name>
    <dbReference type="NCBI Taxonomy" id="200475"/>
    <lineage>
        <taxon>Bacteria</taxon>
        <taxon>Pseudomonadati</taxon>
        <taxon>Bacteroidota</taxon>
        <taxon>Flavobacteriia</taxon>
        <taxon>Flavobacteriales</taxon>
        <taxon>Crocinitomicaceae</taxon>
        <taxon>Brumimicrobium</taxon>
    </lineage>
</organism>
<proteinExistence type="predicted"/>
<evidence type="ECO:0000313" key="2">
    <source>
        <dbReference type="Proteomes" id="UP000293952"/>
    </source>
</evidence>
<keyword evidence="2" id="KW-1185">Reference proteome</keyword>
<dbReference type="RefSeq" id="WP_130092657.1">
    <property type="nucleotide sequence ID" value="NZ_SETE01000002.1"/>
</dbReference>
<dbReference type="Proteomes" id="UP000293952">
    <property type="component" value="Unassembled WGS sequence"/>
</dbReference>
<gene>
    <name evidence="1" type="ORF">ERX46_04540</name>
</gene>
<comment type="caution">
    <text evidence="1">The sequence shown here is derived from an EMBL/GenBank/DDBJ whole genome shotgun (WGS) entry which is preliminary data.</text>
</comment>
<accession>A0A4Q4KNC2</accession>
<evidence type="ECO:0000313" key="1">
    <source>
        <dbReference type="EMBL" id="RYM34648.1"/>
    </source>
</evidence>
<dbReference type="EMBL" id="SETE01000002">
    <property type="protein sequence ID" value="RYM34648.1"/>
    <property type="molecule type" value="Genomic_DNA"/>
</dbReference>
<dbReference type="AlphaFoldDB" id="A0A4Q4KNC2"/>